<dbReference type="PaxDb" id="65489-OBART04G00960.1"/>
<dbReference type="AlphaFoldDB" id="A0A0D3FS16"/>
<evidence type="ECO:0000313" key="2">
    <source>
        <dbReference type="EnsemblPlants" id="OBART04G00960.1"/>
    </source>
</evidence>
<protein>
    <submittedName>
        <fullName evidence="2">Uncharacterized protein</fullName>
    </submittedName>
</protein>
<reference evidence="2" key="2">
    <citation type="submission" date="2015-03" db="UniProtKB">
        <authorList>
            <consortium name="EnsemblPlants"/>
        </authorList>
    </citation>
    <scope>IDENTIFICATION</scope>
</reference>
<feature type="region of interest" description="Disordered" evidence="1">
    <location>
        <begin position="93"/>
        <end position="117"/>
    </location>
</feature>
<dbReference type="HOGENOM" id="CLU_1534847_0_0_1"/>
<dbReference type="Proteomes" id="UP000026960">
    <property type="component" value="Chromosome 4"/>
</dbReference>
<sequence>MVRDVRHRSDDAGGSLLEIWKLQDYDTGSWSLDYRVDLRTDAGVPAADGAMARRPAQVLLVTNARRPSSPPGAARRAILLADSRPSLRRCHAVHPAGHRSSRQRSEREMRKGEKRGKRKRRLTWILDMWGPRGSYADSATTEGVEAARAAAHGRVAAERDEGGAVAWHGCLLFWS</sequence>
<keyword evidence="3" id="KW-1185">Reference proteome</keyword>
<name>A0A0D3FS16_9ORYZ</name>
<dbReference type="Gramene" id="OBART04G00960.1">
    <property type="protein sequence ID" value="OBART04G00960.1"/>
    <property type="gene ID" value="OBART04G00960"/>
</dbReference>
<organism evidence="2">
    <name type="scientific">Oryza barthii</name>
    <dbReference type="NCBI Taxonomy" id="65489"/>
    <lineage>
        <taxon>Eukaryota</taxon>
        <taxon>Viridiplantae</taxon>
        <taxon>Streptophyta</taxon>
        <taxon>Embryophyta</taxon>
        <taxon>Tracheophyta</taxon>
        <taxon>Spermatophyta</taxon>
        <taxon>Magnoliopsida</taxon>
        <taxon>Liliopsida</taxon>
        <taxon>Poales</taxon>
        <taxon>Poaceae</taxon>
        <taxon>BOP clade</taxon>
        <taxon>Oryzoideae</taxon>
        <taxon>Oryzeae</taxon>
        <taxon>Oryzinae</taxon>
        <taxon>Oryza</taxon>
    </lineage>
</organism>
<evidence type="ECO:0000313" key="3">
    <source>
        <dbReference type="Proteomes" id="UP000026960"/>
    </source>
</evidence>
<evidence type="ECO:0000256" key="1">
    <source>
        <dbReference type="SAM" id="MobiDB-lite"/>
    </source>
</evidence>
<dbReference type="EnsemblPlants" id="OBART04G00960.1">
    <property type="protein sequence ID" value="OBART04G00960.1"/>
    <property type="gene ID" value="OBART04G00960"/>
</dbReference>
<proteinExistence type="predicted"/>
<dbReference type="STRING" id="65489.A0A0D3FS16"/>
<feature type="compositionally biased region" description="Basic residues" evidence="1">
    <location>
        <begin position="93"/>
        <end position="102"/>
    </location>
</feature>
<reference evidence="2" key="1">
    <citation type="journal article" date="2009" name="Rice">
        <title>De Novo Next Generation Sequencing of Plant Genomes.</title>
        <authorList>
            <person name="Rounsley S."/>
            <person name="Marri P.R."/>
            <person name="Yu Y."/>
            <person name="He R."/>
            <person name="Sisneros N."/>
            <person name="Goicoechea J.L."/>
            <person name="Lee S.J."/>
            <person name="Angelova A."/>
            <person name="Kudrna D."/>
            <person name="Luo M."/>
            <person name="Affourtit J."/>
            <person name="Desany B."/>
            <person name="Knight J."/>
            <person name="Niazi F."/>
            <person name="Egholm M."/>
            <person name="Wing R.A."/>
        </authorList>
    </citation>
    <scope>NUCLEOTIDE SEQUENCE [LARGE SCALE GENOMIC DNA]</scope>
    <source>
        <strain evidence="2">cv. IRGC 105608</strain>
    </source>
</reference>
<accession>A0A0D3FS16</accession>